<accession>A0A4Z2JAD8</accession>
<feature type="compositionally biased region" description="Basic and acidic residues" evidence="1">
    <location>
        <begin position="230"/>
        <end position="249"/>
    </location>
</feature>
<name>A0A4Z2JAD8_9TELE</name>
<organism evidence="2 3">
    <name type="scientific">Liparis tanakae</name>
    <name type="common">Tanaka's snailfish</name>
    <dbReference type="NCBI Taxonomy" id="230148"/>
    <lineage>
        <taxon>Eukaryota</taxon>
        <taxon>Metazoa</taxon>
        <taxon>Chordata</taxon>
        <taxon>Craniata</taxon>
        <taxon>Vertebrata</taxon>
        <taxon>Euteleostomi</taxon>
        <taxon>Actinopterygii</taxon>
        <taxon>Neopterygii</taxon>
        <taxon>Teleostei</taxon>
        <taxon>Neoteleostei</taxon>
        <taxon>Acanthomorphata</taxon>
        <taxon>Eupercaria</taxon>
        <taxon>Perciformes</taxon>
        <taxon>Cottioidei</taxon>
        <taxon>Cottales</taxon>
        <taxon>Liparidae</taxon>
        <taxon>Liparis</taxon>
    </lineage>
</organism>
<feature type="region of interest" description="Disordered" evidence="1">
    <location>
        <begin position="145"/>
        <end position="174"/>
    </location>
</feature>
<evidence type="ECO:0000313" key="3">
    <source>
        <dbReference type="Proteomes" id="UP000314294"/>
    </source>
</evidence>
<keyword evidence="3" id="KW-1185">Reference proteome</keyword>
<evidence type="ECO:0000256" key="1">
    <source>
        <dbReference type="SAM" id="MobiDB-lite"/>
    </source>
</evidence>
<gene>
    <name evidence="2" type="ORF">EYF80_003106</name>
</gene>
<protein>
    <submittedName>
        <fullName evidence="2">Uncharacterized protein</fullName>
    </submittedName>
</protein>
<feature type="compositionally biased region" description="Acidic residues" evidence="1">
    <location>
        <begin position="250"/>
        <end position="261"/>
    </location>
</feature>
<dbReference type="EMBL" id="SRLO01000014">
    <property type="protein sequence ID" value="TNN86638.1"/>
    <property type="molecule type" value="Genomic_DNA"/>
</dbReference>
<feature type="region of interest" description="Disordered" evidence="1">
    <location>
        <begin position="190"/>
        <end position="261"/>
    </location>
</feature>
<reference evidence="2 3" key="1">
    <citation type="submission" date="2019-03" db="EMBL/GenBank/DDBJ databases">
        <title>First draft genome of Liparis tanakae, snailfish: a comprehensive survey of snailfish specific genes.</title>
        <authorList>
            <person name="Kim W."/>
            <person name="Song I."/>
            <person name="Jeong J.-H."/>
            <person name="Kim D."/>
            <person name="Kim S."/>
            <person name="Ryu S."/>
            <person name="Song J.Y."/>
            <person name="Lee S.K."/>
        </authorList>
    </citation>
    <scope>NUCLEOTIDE SEQUENCE [LARGE SCALE GENOMIC DNA]</scope>
    <source>
        <tissue evidence="2">Muscle</tissue>
    </source>
</reference>
<proteinExistence type="predicted"/>
<dbReference type="AlphaFoldDB" id="A0A4Z2JAD8"/>
<sequence>MKDSCNFASCGEERSMKGLMGNPSYSLDDEEAKSLELHMVQVGQEVELWPGQVEAPGGRSVVVLQHRPVIVEHRLQHTGGTSQVTCSIHQEPLRQNVSPLQSDGLTRSPLIKLTSDCRVWSVLELFFFFFFSSCLWFPATSGPPSSDTSTSTLSSLIRGSPVKSNASPAASTEHGKPFRLTLGFVRKSAVSGNSTGDRVTRDDEEPEPAARRPWLGELSGLRLGDVPGEFEGRTGQERGRKEAESREEKAEDEEEVELRRG</sequence>
<feature type="compositionally biased region" description="Low complexity" evidence="1">
    <location>
        <begin position="145"/>
        <end position="156"/>
    </location>
</feature>
<dbReference type="Proteomes" id="UP000314294">
    <property type="component" value="Unassembled WGS sequence"/>
</dbReference>
<comment type="caution">
    <text evidence="2">The sequence shown here is derived from an EMBL/GenBank/DDBJ whole genome shotgun (WGS) entry which is preliminary data.</text>
</comment>
<evidence type="ECO:0000313" key="2">
    <source>
        <dbReference type="EMBL" id="TNN86638.1"/>
    </source>
</evidence>